<comment type="caution">
    <text evidence="7">The sequence shown here is derived from an EMBL/GenBank/DDBJ whole genome shotgun (WGS) entry which is preliminary data.</text>
</comment>
<evidence type="ECO:0000256" key="1">
    <source>
        <dbReference type="ARBA" id="ARBA00008857"/>
    </source>
</evidence>
<dbReference type="InterPro" id="IPR038488">
    <property type="entry name" value="Integrase_DNA-bd_sf"/>
</dbReference>
<evidence type="ECO:0000256" key="5">
    <source>
        <dbReference type="SAM" id="MobiDB-lite"/>
    </source>
</evidence>
<dbReference type="InterPro" id="IPR053876">
    <property type="entry name" value="Phage_int_M"/>
</dbReference>
<reference evidence="7 8" key="1">
    <citation type="submission" date="2018-06" db="EMBL/GenBank/DDBJ databases">
        <title>Complete genome of Desulfovibrio marinus P48SEP.</title>
        <authorList>
            <person name="Crispim J.S."/>
            <person name="Vidigal P.M.P."/>
            <person name="Silva L.C.F."/>
            <person name="Araujo L.C."/>
            <person name="Laguardia C.N."/>
            <person name="Dias R.S."/>
            <person name="Sousa M.P."/>
            <person name="Paula S.O."/>
            <person name="Silva C."/>
        </authorList>
    </citation>
    <scope>NUCLEOTIDE SEQUENCE [LARGE SCALE GENOMIC DNA]</scope>
    <source>
        <strain evidence="7 8">P48SEP</strain>
    </source>
</reference>
<dbReference type="Gene3D" id="3.30.160.390">
    <property type="entry name" value="Integrase, DNA-binding domain"/>
    <property type="match status" value="1"/>
</dbReference>
<feature type="region of interest" description="Disordered" evidence="5">
    <location>
        <begin position="59"/>
        <end position="99"/>
    </location>
</feature>
<feature type="domain" description="Tyr recombinase" evidence="6">
    <location>
        <begin position="206"/>
        <end position="385"/>
    </location>
</feature>
<keyword evidence="2" id="KW-0229">DNA integration</keyword>
<dbReference type="InterPro" id="IPR011010">
    <property type="entry name" value="DNA_brk_join_enz"/>
</dbReference>
<keyword evidence="3" id="KW-0238">DNA-binding</keyword>
<dbReference type="Gene3D" id="1.10.150.130">
    <property type="match status" value="1"/>
</dbReference>
<dbReference type="Pfam" id="PF00589">
    <property type="entry name" value="Phage_integrase"/>
    <property type="match status" value="1"/>
</dbReference>
<protein>
    <submittedName>
        <fullName evidence="7">Integrase</fullName>
    </submittedName>
</protein>
<dbReference type="InterPro" id="IPR050808">
    <property type="entry name" value="Phage_Integrase"/>
</dbReference>
<dbReference type="PROSITE" id="PS51898">
    <property type="entry name" value="TYR_RECOMBINASE"/>
    <property type="match status" value="1"/>
</dbReference>
<dbReference type="InterPro" id="IPR002104">
    <property type="entry name" value="Integrase_catalytic"/>
</dbReference>
<dbReference type="Gene3D" id="1.10.443.10">
    <property type="entry name" value="Intergrase catalytic core"/>
    <property type="match status" value="1"/>
</dbReference>
<keyword evidence="4" id="KW-0233">DNA recombination</keyword>
<evidence type="ECO:0000256" key="4">
    <source>
        <dbReference type="ARBA" id="ARBA00023172"/>
    </source>
</evidence>
<dbReference type="InterPro" id="IPR010998">
    <property type="entry name" value="Integrase_recombinase_N"/>
</dbReference>
<dbReference type="EMBL" id="QMIF01000022">
    <property type="protein sequence ID" value="TVM30532.1"/>
    <property type="molecule type" value="Genomic_DNA"/>
</dbReference>
<dbReference type="Pfam" id="PF22022">
    <property type="entry name" value="Phage_int_M"/>
    <property type="match status" value="1"/>
</dbReference>
<evidence type="ECO:0000259" key="6">
    <source>
        <dbReference type="PROSITE" id="PS51898"/>
    </source>
</evidence>
<evidence type="ECO:0000313" key="7">
    <source>
        <dbReference type="EMBL" id="TVM30532.1"/>
    </source>
</evidence>
<dbReference type="GO" id="GO:0003677">
    <property type="term" value="F:DNA binding"/>
    <property type="evidence" value="ECO:0007669"/>
    <property type="project" value="UniProtKB-KW"/>
</dbReference>
<dbReference type="Proteomes" id="UP000434052">
    <property type="component" value="Unassembled WGS sequence"/>
</dbReference>
<dbReference type="PANTHER" id="PTHR30629:SF2">
    <property type="entry name" value="PROPHAGE INTEGRASE INTS-RELATED"/>
    <property type="match status" value="1"/>
</dbReference>
<comment type="similarity">
    <text evidence="1">Belongs to the 'phage' integrase family.</text>
</comment>
<dbReference type="RefSeq" id="WP_144307322.1">
    <property type="nucleotide sequence ID" value="NZ_QMIF01000022.1"/>
</dbReference>
<evidence type="ECO:0000256" key="3">
    <source>
        <dbReference type="ARBA" id="ARBA00023125"/>
    </source>
</evidence>
<dbReference type="InterPro" id="IPR013762">
    <property type="entry name" value="Integrase-like_cat_sf"/>
</dbReference>
<dbReference type="AlphaFoldDB" id="A0A6P1ZAF8"/>
<dbReference type="OrthoDB" id="9775880at2"/>
<accession>A0A6P1ZAF8</accession>
<evidence type="ECO:0000313" key="8">
    <source>
        <dbReference type="Proteomes" id="UP000434052"/>
    </source>
</evidence>
<organism evidence="7 8">
    <name type="scientific">Oceanidesulfovibrio marinus</name>
    <dbReference type="NCBI Taxonomy" id="370038"/>
    <lineage>
        <taxon>Bacteria</taxon>
        <taxon>Pseudomonadati</taxon>
        <taxon>Thermodesulfobacteriota</taxon>
        <taxon>Desulfovibrionia</taxon>
        <taxon>Desulfovibrionales</taxon>
        <taxon>Desulfovibrionaceae</taxon>
        <taxon>Oceanidesulfovibrio</taxon>
    </lineage>
</organism>
<dbReference type="InterPro" id="IPR025166">
    <property type="entry name" value="Integrase_DNA_bind_dom"/>
</dbReference>
<feature type="compositionally biased region" description="Basic and acidic residues" evidence="5">
    <location>
        <begin position="90"/>
        <end position="99"/>
    </location>
</feature>
<dbReference type="PANTHER" id="PTHR30629">
    <property type="entry name" value="PROPHAGE INTEGRASE"/>
    <property type="match status" value="1"/>
</dbReference>
<dbReference type="GO" id="GO:0006310">
    <property type="term" value="P:DNA recombination"/>
    <property type="evidence" value="ECO:0007669"/>
    <property type="project" value="UniProtKB-KW"/>
</dbReference>
<dbReference type="GO" id="GO:0015074">
    <property type="term" value="P:DNA integration"/>
    <property type="evidence" value="ECO:0007669"/>
    <property type="project" value="UniProtKB-KW"/>
</dbReference>
<proteinExistence type="inferred from homology"/>
<sequence>MPLTDAEAKNAKPREKAYRLYDSEGLYLEVAPTGSKLWRLKYRFDGKEKRLALGKYPTTSLKKARDKRHEAKGLLDDGVDPSAARKKKRQDQTREETRLRNTYEAVAREWFGKFLADKAPGHRDTVISRQEKNIFPHLGSRPIDEIEPPELLAAIKRIEARGALEVAHRTLQVCGQIFRYGVASGYCPRDSAADLRGALPPSKTKHHASITEPKEVASLLRAIDGYSGHFVTRCALRLAPLLFVRPGELRHAEWKEINFDSAEWRIPAEKMKMRRGHIVPLSRQALEILRELHFLTGEGKYLFPSMRTASRPFSENTVNASLRRMGYSKDEMTGHGFRSMASTLLNEHGWNRDAIERQLAHVEGNSVRAAYNYAELLPERRKMMQWWADYLESLRG</sequence>
<dbReference type="CDD" id="cd00801">
    <property type="entry name" value="INT_P4_C"/>
    <property type="match status" value="1"/>
</dbReference>
<evidence type="ECO:0000256" key="2">
    <source>
        <dbReference type="ARBA" id="ARBA00022908"/>
    </source>
</evidence>
<name>A0A6P1ZAF8_9BACT</name>
<dbReference type="Pfam" id="PF13356">
    <property type="entry name" value="Arm-DNA-bind_3"/>
    <property type="match status" value="1"/>
</dbReference>
<gene>
    <name evidence="7" type="ORF">DQK91_20730</name>
</gene>
<dbReference type="SUPFAM" id="SSF56349">
    <property type="entry name" value="DNA breaking-rejoining enzymes"/>
    <property type="match status" value="1"/>
</dbReference>